<dbReference type="EMBL" id="AMCI01005256">
    <property type="protein sequence ID" value="EJW96494.1"/>
    <property type="molecule type" value="Genomic_DNA"/>
</dbReference>
<comment type="caution">
    <text evidence="2">The sequence shown here is derived from an EMBL/GenBank/DDBJ whole genome shotgun (WGS) entry which is preliminary data.</text>
</comment>
<dbReference type="Gene3D" id="3.30.1330.60">
    <property type="entry name" value="OmpA-like domain"/>
    <property type="match status" value="1"/>
</dbReference>
<proteinExistence type="predicted"/>
<evidence type="ECO:0000313" key="2">
    <source>
        <dbReference type="EMBL" id="EJW96494.1"/>
    </source>
</evidence>
<name>J9GAP4_9ZZZZ</name>
<protein>
    <submittedName>
        <fullName evidence="2">Secreted protein containing Outer membrane protein, OmpA/MotB</fullName>
    </submittedName>
</protein>
<evidence type="ECO:0000259" key="1">
    <source>
        <dbReference type="Pfam" id="PF00691"/>
    </source>
</evidence>
<dbReference type="InterPro" id="IPR036737">
    <property type="entry name" value="OmpA-like_sf"/>
</dbReference>
<feature type="domain" description="OmpA-like" evidence="1">
    <location>
        <begin position="370"/>
        <end position="452"/>
    </location>
</feature>
<dbReference type="AlphaFoldDB" id="J9GAP4"/>
<dbReference type="Pfam" id="PF00691">
    <property type="entry name" value="OmpA"/>
    <property type="match status" value="1"/>
</dbReference>
<dbReference type="SUPFAM" id="SSF103088">
    <property type="entry name" value="OmpA-like"/>
    <property type="match status" value="1"/>
</dbReference>
<accession>J9GAP4</accession>
<gene>
    <name evidence="2" type="ORF">EVA_15394</name>
</gene>
<organism evidence="2">
    <name type="scientific">gut metagenome</name>
    <dbReference type="NCBI Taxonomy" id="749906"/>
    <lineage>
        <taxon>unclassified sequences</taxon>
        <taxon>metagenomes</taxon>
        <taxon>organismal metagenomes</taxon>
    </lineage>
</organism>
<dbReference type="InterPro" id="IPR006665">
    <property type="entry name" value="OmpA-like"/>
</dbReference>
<reference evidence="2" key="1">
    <citation type="journal article" date="2012" name="PLoS ONE">
        <title>Gene sets for utilization of primary and secondary nutrition supplies in the distal gut of endangered iberian lynx.</title>
        <authorList>
            <person name="Alcaide M."/>
            <person name="Messina E."/>
            <person name="Richter M."/>
            <person name="Bargiela R."/>
            <person name="Peplies J."/>
            <person name="Huws S.A."/>
            <person name="Newbold C.J."/>
            <person name="Golyshin P.N."/>
            <person name="Simon M.A."/>
            <person name="Lopez G."/>
            <person name="Yakimov M.M."/>
            <person name="Ferrer M."/>
        </authorList>
    </citation>
    <scope>NUCLEOTIDE SEQUENCE</scope>
</reference>
<sequence length="468" mass="52582">MKKIFFIMMAALSSLTMYADNWNRNQDSLVSIPIDNLESLNWEIEPTYLEGALVGSPWKGNWFVQATGAVSAFLGKPLGCNDLFGRVKPGFQISVGKWFTPAVGARLNYGGLQLKDCMKASQDYQYLRADFLWNLLGKAEGPDWLSVTRWSVIPFVGVGLLHNRENGKKPFALSYGVQGQYRLSKRVAVLAEIGNMTTMRDFDGYGEAGRFGDHLLSASVGLSVTLGKVGWKRAVDARPYISRYEGLYDYATFLRDRNEQYQRQHEQDQLSLEQLRKILAIEGLLDKYGFLFKGDDKDLSLRDYPKNDYSGLNSLRARMKERMSNLRPPRVVDSVNCAGLRDTLEALENSDYFTLMRDGQVGIGAPVYFFFKLGTSHLINPSQWVNLDEVARIALKYGLSVKVVGAADSATGTEGINESLSRSRADCIAAELVKRGMKNEQINKVYDGGIDTYHPDEANRHTRIMLCF</sequence>